<gene>
    <name evidence="1" type="ORF">SNE40_002956</name>
</gene>
<reference evidence="1 2" key="1">
    <citation type="submission" date="2024-01" db="EMBL/GenBank/DDBJ databases">
        <title>The genome of the rayed Mediterranean limpet Patella caerulea (Linnaeus, 1758).</title>
        <authorList>
            <person name="Anh-Thu Weber A."/>
            <person name="Halstead-Nussloch G."/>
        </authorList>
    </citation>
    <scope>NUCLEOTIDE SEQUENCE [LARGE SCALE GENOMIC DNA]</scope>
    <source>
        <strain evidence="1">AATW-2023a</strain>
        <tissue evidence="1">Whole specimen</tissue>
    </source>
</reference>
<proteinExistence type="predicted"/>
<dbReference type="AlphaFoldDB" id="A0AAN8KCW2"/>
<evidence type="ECO:0000313" key="2">
    <source>
        <dbReference type="Proteomes" id="UP001347796"/>
    </source>
</evidence>
<organism evidence="1 2">
    <name type="scientific">Patella caerulea</name>
    <name type="common">Rayed Mediterranean limpet</name>
    <dbReference type="NCBI Taxonomy" id="87958"/>
    <lineage>
        <taxon>Eukaryota</taxon>
        <taxon>Metazoa</taxon>
        <taxon>Spiralia</taxon>
        <taxon>Lophotrochozoa</taxon>
        <taxon>Mollusca</taxon>
        <taxon>Gastropoda</taxon>
        <taxon>Patellogastropoda</taxon>
        <taxon>Patelloidea</taxon>
        <taxon>Patellidae</taxon>
        <taxon>Patella</taxon>
    </lineage>
</organism>
<evidence type="ECO:0000313" key="1">
    <source>
        <dbReference type="EMBL" id="KAK6191220.1"/>
    </source>
</evidence>
<protein>
    <submittedName>
        <fullName evidence="1">Uncharacterized protein</fullName>
    </submittedName>
</protein>
<dbReference type="Proteomes" id="UP001347796">
    <property type="component" value="Unassembled WGS sequence"/>
</dbReference>
<sequence>MTTKINPPGLKGKEYELYKQELLAWKEVTDLDKKKMGVAIALTLPEEDANNIREKVFNQMKIEDLKKDDGLEKLIKFLDKHLAKDDLTDS</sequence>
<accession>A0AAN8KCW2</accession>
<keyword evidence="2" id="KW-1185">Reference proteome</keyword>
<dbReference type="EMBL" id="JAZGQO010000002">
    <property type="protein sequence ID" value="KAK6191220.1"/>
    <property type="molecule type" value="Genomic_DNA"/>
</dbReference>
<comment type="caution">
    <text evidence="1">The sequence shown here is derived from an EMBL/GenBank/DDBJ whole genome shotgun (WGS) entry which is preliminary data.</text>
</comment>
<name>A0AAN8KCW2_PATCE</name>